<dbReference type="Proteomes" id="UP000237755">
    <property type="component" value="Unassembled WGS sequence"/>
</dbReference>
<accession>A0ABX5ASA7</accession>
<dbReference type="EMBL" id="MPZN01000131">
    <property type="protein sequence ID" value="PPL14060.1"/>
    <property type="molecule type" value="Genomic_DNA"/>
</dbReference>
<evidence type="ECO:0000313" key="1">
    <source>
        <dbReference type="EMBL" id="PPL14060.1"/>
    </source>
</evidence>
<feature type="non-terminal residue" evidence="1">
    <location>
        <position position="236"/>
    </location>
</feature>
<reference evidence="1 2" key="1">
    <citation type="journal article" date="2008" name="Int. J. Syst. Evol. Microbiol.">
        <title>Leifsonia pindariensis sp. nov., isolated from the Pindari glacier of the Indian Himalayas, and emended description of the genus Leifsonia.</title>
        <authorList>
            <person name="Reddy G.S."/>
            <person name="Prabagaran S.R."/>
            <person name="Shivaji S."/>
        </authorList>
    </citation>
    <scope>NUCLEOTIDE SEQUENCE [LARGE SCALE GENOMIC DNA]</scope>
    <source>
        <strain evidence="1 2">PON 10</strain>
    </source>
</reference>
<dbReference type="InterPro" id="IPR011990">
    <property type="entry name" value="TPR-like_helical_dom_sf"/>
</dbReference>
<dbReference type="SUPFAM" id="SSF48452">
    <property type="entry name" value="TPR-like"/>
    <property type="match status" value="1"/>
</dbReference>
<evidence type="ECO:0000313" key="2">
    <source>
        <dbReference type="Proteomes" id="UP000237755"/>
    </source>
</evidence>
<sequence>LDGCQSAFALERAREWAAVLSAWALPQPQLSLFTGRCRVHRAELLQLSGTWQAALEEADTVSADPRAGQHERGAAGYQRAEVHRLRGEFREAEAAYKLAHECGVEPHPGLALLWLAQGRVNEAWAAVCRVLATTGPPLARARVLPAAIEIGLARGSMAEAAADVAELAGIAAAFPSSMLRTLAEEGRGLLALAEGAAGESLSPLRAAQDGWSELGAPYLAARLRASIGTALAALGD</sequence>
<proteinExistence type="predicted"/>
<organism evidence="1 2">
    <name type="scientific">Microterricola pindariensis</name>
    <dbReference type="NCBI Taxonomy" id="478010"/>
    <lineage>
        <taxon>Bacteria</taxon>
        <taxon>Bacillati</taxon>
        <taxon>Actinomycetota</taxon>
        <taxon>Actinomycetes</taxon>
        <taxon>Micrococcales</taxon>
        <taxon>Microbacteriaceae</taxon>
        <taxon>Microterricola</taxon>
    </lineage>
</organism>
<feature type="non-terminal residue" evidence="1">
    <location>
        <position position="1"/>
    </location>
</feature>
<dbReference type="Gene3D" id="1.25.40.10">
    <property type="entry name" value="Tetratricopeptide repeat domain"/>
    <property type="match status" value="1"/>
</dbReference>
<protein>
    <submittedName>
        <fullName evidence="1">Uncharacterized protein</fullName>
    </submittedName>
</protein>
<name>A0ABX5ASA7_9MICO</name>
<keyword evidence="2" id="KW-1185">Reference proteome</keyword>
<gene>
    <name evidence="1" type="ORF">GY24_17255</name>
</gene>
<comment type="caution">
    <text evidence="1">The sequence shown here is derived from an EMBL/GenBank/DDBJ whole genome shotgun (WGS) entry which is preliminary data.</text>
</comment>